<accession>A0ABX9A4L3</accession>
<dbReference type="EMBL" id="CP081294">
    <property type="protein sequence ID" value="QZD96218.1"/>
    <property type="molecule type" value="Genomic_DNA"/>
</dbReference>
<gene>
    <name evidence="1" type="ORF">K3136_05880</name>
</gene>
<evidence type="ECO:0000313" key="2">
    <source>
        <dbReference type="Proteomes" id="UP000824321"/>
    </source>
</evidence>
<dbReference type="Proteomes" id="UP000824321">
    <property type="component" value="Chromosome"/>
</dbReference>
<evidence type="ECO:0000313" key="1">
    <source>
        <dbReference type="EMBL" id="QZD96218.1"/>
    </source>
</evidence>
<proteinExistence type="predicted"/>
<organism evidence="1 2">
    <name type="scientific">Qipengyuania gelatinilytica</name>
    <dbReference type="NCBI Taxonomy" id="2867231"/>
    <lineage>
        <taxon>Bacteria</taxon>
        <taxon>Pseudomonadati</taxon>
        <taxon>Pseudomonadota</taxon>
        <taxon>Alphaproteobacteria</taxon>
        <taxon>Sphingomonadales</taxon>
        <taxon>Erythrobacteraceae</taxon>
        <taxon>Qipengyuania</taxon>
    </lineage>
</organism>
<reference evidence="1 2" key="1">
    <citation type="submission" date="2021-08" db="EMBL/GenBank/DDBJ databases">
        <title>Comparative Genomics Analysis of the Genus Qipengyuania Reveals Extensive Genetic Diversity and Metabolic Versatility, Including the Description of Fifteen Novel Species.</title>
        <authorList>
            <person name="Liu Y."/>
        </authorList>
    </citation>
    <scope>NUCLEOTIDE SEQUENCE [LARGE SCALE GENOMIC DNA]</scope>
    <source>
        <strain evidence="1 2">1NDH1</strain>
    </source>
</reference>
<protein>
    <submittedName>
        <fullName evidence="1">Uncharacterized protein</fullName>
    </submittedName>
</protein>
<name>A0ABX9A4L3_9SPHN</name>
<sequence>MRDWLLDTTGDGFTFTGIFHERYLVGILVGFDEEDAAMLFRLAFL</sequence>
<keyword evidence="2" id="KW-1185">Reference proteome</keyword>
<dbReference type="RefSeq" id="WP_221431942.1">
    <property type="nucleotide sequence ID" value="NZ_CP081294.1"/>
</dbReference>